<keyword evidence="1" id="KW-0436">Ligase</keyword>
<reference evidence="3" key="1">
    <citation type="journal article" date="2023" name="G3 (Bethesda)">
        <title>A reference genome for the long-term kleptoplast-retaining sea slug Elysia crispata morphotype clarki.</title>
        <authorList>
            <person name="Eastman K.E."/>
            <person name="Pendleton A.L."/>
            <person name="Shaikh M.A."/>
            <person name="Suttiyut T."/>
            <person name="Ogas R."/>
            <person name="Tomko P."/>
            <person name="Gavelis G."/>
            <person name="Widhalm J.R."/>
            <person name="Wisecaver J.H."/>
        </authorList>
    </citation>
    <scope>NUCLEOTIDE SEQUENCE</scope>
    <source>
        <strain evidence="3">ECLA1</strain>
    </source>
</reference>
<feature type="compositionally biased region" description="Basic and acidic residues" evidence="2">
    <location>
        <begin position="152"/>
        <end position="167"/>
    </location>
</feature>
<accession>A0AAE0ZMP5</accession>
<keyword evidence="1" id="KW-0648">Protein biosynthesis</keyword>
<dbReference type="AlphaFoldDB" id="A0AAE0ZMP5"/>
<dbReference type="Proteomes" id="UP001283361">
    <property type="component" value="Unassembled WGS sequence"/>
</dbReference>
<keyword evidence="4" id="KW-1185">Reference proteome</keyword>
<dbReference type="InterPro" id="IPR003837">
    <property type="entry name" value="GatC"/>
</dbReference>
<evidence type="ECO:0000313" key="3">
    <source>
        <dbReference type="EMBL" id="KAK3771327.1"/>
    </source>
</evidence>
<comment type="subcellular location">
    <subcellularLocation>
        <location evidence="1">Mitochondrion</location>
    </subcellularLocation>
</comment>
<dbReference type="Pfam" id="PF02686">
    <property type="entry name" value="GatC"/>
    <property type="match status" value="1"/>
</dbReference>
<dbReference type="HAMAP" id="MF_00122">
    <property type="entry name" value="GatC"/>
    <property type="match status" value="1"/>
</dbReference>
<dbReference type="NCBIfam" id="TIGR00135">
    <property type="entry name" value="gatC"/>
    <property type="match status" value="1"/>
</dbReference>
<dbReference type="GO" id="GO:0005739">
    <property type="term" value="C:mitochondrion"/>
    <property type="evidence" value="ECO:0007669"/>
    <property type="project" value="UniProtKB-SubCell"/>
</dbReference>
<dbReference type="GO" id="GO:0005524">
    <property type="term" value="F:ATP binding"/>
    <property type="evidence" value="ECO:0007669"/>
    <property type="project" value="UniProtKB-KW"/>
</dbReference>
<organism evidence="3 4">
    <name type="scientific">Elysia crispata</name>
    <name type="common">lettuce slug</name>
    <dbReference type="NCBI Taxonomy" id="231223"/>
    <lineage>
        <taxon>Eukaryota</taxon>
        <taxon>Metazoa</taxon>
        <taxon>Spiralia</taxon>
        <taxon>Lophotrochozoa</taxon>
        <taxon>Mollusca</taxon>
        <taxon>Gastropoda</taxon>
        <taxon>Heterobranchia</taxon>
        <taxon>Euthyneura</taxon>
        <taxon>Panpulmonata</taxon>
        <taxon>Sacoglossa</taxon>
        <taxon>Placobranchoidea</taxon>
        <taxon>Plakobranchidae</taxon>
        <taxon>Elysia</taxon>
    </lineage>
</organism>
<comment type="catalytic activity">
    <reaction evidence="1">
        <text>L-glutamyl-tRNA(Gln) + L-glutamine + ATP + H2O = L-glutaminyl-tRNA(Gln) + L-glutamate + ADP + phosphate + H(+)</text>
        <dbReference type="Rhea" id="RHEA:17521"/>
        <dbReference type="Rhea" id="RHEA-COMP:9681"/>
        <dbReference type="Rhea" id="RHEA-COMP:9684"/>
        <dbReference type="ChEBI" id="CHEBI:15377"/>
        <dbReference type="ChEBI" id="CHEBI:15378"/>
        <dbReference type="ChEBI" id="CHEBI:29985"/>
        <dbReference type="ChEBI" id="CHEBI:30616"/>
        <dbReference type="ChEBI" id="CHEBI:43474"/>
        <dbReference type="ChEBI" id="CHEBI:58359"/>
        <dbReference type="ChEBI" id="CHEBI:78520"/>
        <dbReference type="ChEBI" id="CHEBI:78521"/>
        <dbReference type="ChEBI" id="CHEBI:456216"/>
    </reaction>
</comment>
<dbReference type="EC" id="6.3.5.-" evidence="1"/>
<gene>
    <name evidence="3" type="ORF">RRG08_024285</name>
</gene>
<feature type="region of interest" description="Disordered" evidence="2">
    <location>
        <begin position="147"/>
        <end position="173"/>
    </location>
</feature>
<sequence length="173" mass="19658">MLRVACKRLRVFSTRLDCLFNFQHCAKDFKPAALYASKVPDKPTVDSIDYDSLPELPEIDLALVEQLERISLVEFNNEAGLLRLREAVKIANQLHLVDTDGVEPMDTVLEDRECYLRSDNVTDGNCVEDVMSNASKVEEQYFVAPPGNIPMKKRDKDHLSNILGKKEEEDEDS</sequence>
<proteinExistence type="inferred from homology"/>
<comment type="caution">
    <text evidence="3">The sequence shown here is derived from an EMBL/GenBank/DDBJ whole genome shotgun (WGS) entry which is preliminary data.</text>
</comment>
<protein>
    <recommendedName>
        <fullName evidence="1">Glutamyl-tRNA(Gln) amidotransferase subunit C, mitochondrial</fullName>
        <shortName evidence="1">Glu-AdT subunit C</shortName>
        <ecNumber evidence="1">6.3.5.-</ecNumber>
    </recommendedName>
</protein>
<dbReference type="GO" id="GO:0070681">
    <property type="term" value="P:glutaminyl-tRNAGln biosynthesis via transamidation"/>
    <property type="evidence" value="ECO:0007669"/>
    <property type="project" value="UniProtKB-UniRule"/>
</dbReference>
<dbReference type="SUPFAM" id="SSF141000">
    <property type="entry name" value="Glu-tRNAGln amidotransferase C subunit"/>
    <property type="match status" value="1"/>
</dbReference>
<evidence type="ECO:0000256" key="1">
    <source>
        <dbReference type="HAMAP-Rule" id="MF_03149"/>
    </source>
</evidence>
<evidence type="ECO:0000256" key="2">
    <source>
        <dbReference type="SAM" id="MobiDB-lite"/>
    </source>
</evidence>
<name>A0AAE0ZMP5_9GAST</name>
<dbReference type="PANTHER" id="PTHR15004">
    <property type="entry name" value="GLUTAMYL-TRNA(GLN) AMIDOTRANSFERASE SUBUNIT C, MITOCHONDRIAL"/>
    <property type="match status" value="1"/>
</dbReference>
<keyword evidence="1" id="KW-0067">ATP-binding</keyword>
<keyword evidence="1" id="KW-0547">Nucleotide-binding</keyword>
<comment type="function">
    <text evidence="1">Allows the formation of correctly charged Gln-tRNA(Gln) through the transamidation of misacylated Glu-tRNA(Gln) in the mitochondria. The reaction takes place in the presence of glutamine and ATP through an activated gamma-phospho-Glu-tRNA(Gln).</text>
</comment>
<comment type="subunit">
    <text evidence="1">Subunit of the heterotrimeric GatCAB amidotransferase (AdT) complex, composed of A, B and C subunits.</text>
</comment>
<dbReference type="GO" id="GO:0050567">
    <property type="term" value="F:glutaminyl-tRNA synthase (glutamine-hydrolyzing) activity"/>
    <property type="evidence" value="ECO:0007669"/>
    <property type="project" value="UniProtKB-UniRule"/>
</dbReference>
<dbReference type="GO" id="GO:0030956">
    <property type="term" value="C:glutamyl-tRNA(Gln) amidotransferase complex"/>
    <property type="evidence" value="ECO:0007669"/>
    <property type="project" value="UniProtKB-UniRule"/>
</dbReference>
<dbReference type="GO" id="GO:0006450">
    <property type="term" value="P:regulation of translational fidelity"/>
    <property type="evidence" value="ECO:0007669"/>
    <property type="project" value="InterPro"/>
</dbReference>
<dbReference type="GO" id="GO:0032543">
    <property type="term" value="P:mitochondrial translation"/>
    <property type="evidence" value="ECO:0007669"/>
    <property type="project" value="UniProtKB-UniRule"/>
</dbReference>
<dbReference type="EMBL" id="JAWDGP010003757">
    <property type="protein sequence ID" value="KAK3771327.1"/>
    <property type="molecule type" value="Genomic_DNA"/>
</dbReference>
<comment type="similarity">
    <text evidence="1">Belongs to the GatC family.</text>
</comment>
<evidence type="ECO:0000313" key="4">
    <source>
        <dbReference type="Proteomes" id="UP001283361"/>
    </source>
</evidence>
<dbReference type="InterPro" id="IPR036113">
    <property type="entry name" value="Asp/Glu-ADT_sf_sub_c"/>
</dbReference>
<keyword evidence="1" id="KW-0496">Mitochondrion</keyword>
<dbReference type="PANTHER" id="PTHR15004:SF0">
    <property type="entry name" value="GLUTAMYL-TRNA(GLN) AMIDOTRANSFERASE SUBUNIT C, MITOCHONDRIAL"/>
    <property type="match status" value="1"/>
</dbReference>